<feature type="compositionally biased region" description="Basic and acidic residues" evidence="1">
    <location>
        <begin position="31"/>
        <end position="44"/>
    </location>
</feature>
<dbReference type="AlphaFoldDB" id="A0A6A6IGU9"/>
<evidence type="ECO:0000256" key="1">
    <source>
        <dbReference type="SAM" id="MobiDB-lite"/>
    </source>
</evidence>
<reference evidence="2" key="1">
    <citation type="journal article" date="2020" name="Stud. Mycol.">
        <title>101 Dothideomycetes genomes: a test case for predicting lifestyles and emergence of pathogens.</title>
        <authorList>
            <person name="Haridas S."/>
            <person name="Albert R."/>
            <person name="Binder M."/>
            <person name="Bloem J."/>
            <person name="Labutti K."/>
            <person name="Salamov A."/>
            <person name="Andreopoulos B."/>
            <person name="Baker S."/>
            <person name="Barry K."/>
            <person name="Bills G."/>
            <person name="Bluhm B."/>
            <person name="Cannon C."/>
            <person name="Castanera R."/>
            <person name="Culley D."/>
            <person name="Daum C."/>
            <person name="Ezra D."/>
            <person name="Gonzalez J."/>
            <person name="Henrissat B."/>
            <person name="Kuo A."/>
            <person name="Liang C."/>
            <person name="Lipzen A."/>
            <person name="Lutzoni F."/>
            <person name="Magnuson J."/>
            <person name="Mondo S."/>
            <person name="Nolan M."/>
            <person name="Ohm R."/>
            <person name="Pangilinan J."/>
            <person name="Park H.-J."/>
            <person name="Ramirez L."/>
            <person name="Alfaro M."/>
            <person name="Sun H."/>
            <person name="Tritt A."/>
            <person name="Yoshinaga Y."/>
            <person name="Zwiers L.-H."/>
            <person name="Turgeon B."/>
            <person name="Goodwin S."/>
            <person name="Spatafora J."/>
            <person name="Crous P."/>
            <person name="Grigoriev I."/>
        </authorList>
    </citation>
    <scope>NUCLEOTIDE SEQUENCE</scope>
    <source>
        <strain evidence="2">CBS 122368</strain>
    </source>
</reference>
<feature type="region of interest" description="Disordered" evidence="1">
    <location>
        <begin position="862"/>
        <end position="918"/>
    </location>
</feature>
<protein>
    <submittedName>
        <fullName evidence="2">Uncharacterized protein</fullName>
    </submittedName>
</protein>
<feature type="compositionally biased region" description="Polar residues" evidence="1">
    <location>
        <begin position="57"/>
        <end position="66"/>
    </location>
</feature>
<dbReference type="OrthoDB" id="4159838at2759"/>
<feature type="compositionally biased region" description="Basic and acidic residues" evidence="1">
    <location>
        <begin position="69"/>
        <end position="78"/>
    </location>
</feature>
<sequence>MAATDDLAWTTTRCNRLLRPLSTKLAKLRKELERPRSADGEPRKASNGFVLKASPRRSANFSQTVRQPRGADKASDRDWVPAVKCGGANKKTYGGRGGKKTAGIQRVASESSNVGRPGEIAITPLIARTGGRFQESPQFKASPLRKYAKNRGPLIKAEQIHQIKKQVPADIANLIKGLSEAYANLLQATTTGEEKRWKGTRSLFGACLRKVPEYIELEEHFAALDKEEEEDEDEDRDISQEIYTHLEAQFETLAGQGWRPFKQIVRAHATSLLCDAVADQILGLETLQLLVSHCLNISAWDEAERFLWSLLPRLKPLYMPNSLLANLFDEQRSPYMSMVKAFVEVTGRHRFLYDLLEYMISQELLPLEWLATESMRSVWDRLVRSLSDGDQRTTRNAFRFLETAICAGMGLPDESLFKDGEVDIISKQLKPSSRQEFRNALDTTYSSLLTVFCSIALVNRNRDEAAGEGTVQRITWVLDSILVGLMKRNDIREDLELLDPIAENMQTFAQRAVWASFAPFLVHLAGCRADASMLSLDVPTLAVAINWIASQFPSKGIEFSSILATLPEFISSAARGTGRIWKDDGFDQLQRLVQGLLSLSGLRLPHKLWTIKRLALESAMDFAHSTRNAEHMAYAREVEKTMRMKGHVVIQHSPLKNGSPSTAGGFKWEEGIGEWVACTPFAKQDVKRTPRKPVRALGLLLATEASRDECDVGATKAPDGGDLPTVPESYHWEINVLTDDDEDGDLPQSSPVKKAPYMPVSPPGKRTRTSSPTVVIPVKRNRLTPPVSPVIFYPELPREPDGPRRSRRSRKEISALVPALHSRRSKWALERGLRNLERKTYEEVKDINVNLAVTEIDEFDQNTSFSSSSSIGNQDAERRSTRSRFSLGKRSRRGAEEDEEDDRDELSKTPGLKKRKSIRNMVKRRREWWRVDSGTAEGAESDELSFQ</sequence>
<evidence type="ECO:0000313" key="3">
    <source>
        <dbReference type="Proteomes" id="UP000800094"/>
    </source>
</evidence>
<dbReference type="GeneID" id="54582337"/>
<feature type="region of interest" description="Disordered" evidence="1">
    <location>
        <begin position="794"/>
        <end position="813"/>
    </location>
</feature>
<accession>A0A6A6IGU9</accession>
<dbReference type="EMBL" id="ML987195">
    <property type="protein sequence ID" value="KAF2249112.1"/>
    <property type="molecule type" value="Genomic_DNA"/>
</dbReference>
<dbReference type="Proteomes" id="UP000800094">
    <property type="component" value="Unassembled WGS sequence"/>
</dbReference>
<organism evidence="2 3">
    <name type="scientific">Trematosphaeria pertusa</name>
    <dbReference type="NCBI Taxonomy" id="390896"/>
    <lineage>
        <taxon>Eukaryota</taxon>
        <taxon>Fungi</taxon>
        <taxon>Dikarya</taxon>
        <taxon>Ascomycota</taxon>
        <taxon>Pezizomycotina</taxon>
        <taxon>Dothideomycetes</taxon>
        <taxon>Pleosporomycetidae</taxon>
        <taxon>Pleosporales</taxon>
        <taxon>Massarineae</taxon>
        <taxon>Trematosphaeriaceae</taxon>
        <taxon>Trematosphaeria</taxon>
    </lineage>
</organism>
<proteinExistence type="predicted"/>
<name>A0A6A6IGU9_9PLEO</name>
<dbReference type="RefSeq" id="XP_033684116.1">
    <property type="nucleotide sequence ID" value="XM_033829007.1"/>
</dbReference>
<keyword evidence="3" id="KW-1185">Reference proteome</keyword>
<gene>
    <name evidence="2" type="ORF">BU26DRAFT_519271</name>
</gene>
<feature type="region of interest" description="Disordered" evidence="1">
    <location>
        <begin position="31"/>
        <end position="78"/>
    </location>
</feature>
<evidence type="ECO:0000313" key="2">
    <source>
        <dbReference type="EMBL" id="KAF2249112.1"/>
    </source>
</evidence>
<feature type="region of interest" description="Disordered" evidence="1">
    <location>
        <begin position="740"/>
        <end position="771"/>
    </location>
</feature>